<feature type="compositionally biased region" description="Low complexity" evidence="1">
    <location>
        <begin position="446"/>
        <end position="479"/>
    </location>
</feature>
<dbReference type="InterPro" id="IPR036864">
    <property type="entry name" value="Zn2-C6_fun-type_DNA-bd_sf"/>
</dbReference>
<feature type="compositionally biased region" description="Low complexity" evidence="1">
    <location>
        <begin position="182"/>
        <end position="209"/>
    </location>
</feature>
<evidence type="ECO:0008006" key="4">
    <source>
        <dbReference type="Google" id="ProtNLM"/>
    </source>
</evidence>
<feature type="compositionally biased region" description="Low complexity" evidence="1">
    <location>
        <begin position="309"/>
        <end position="356"/>
    </location>
</feature>
<feature type="region of interest" description="Disordered" evidence="1">
    <location>
        <begin position="599"/>
        <end position="639"/>
    </location>
</feature>
<feature type="region of interest" description="Disordered" evidence="1">
    <location>
        <begin position="251"/>
        <end position="381"/>
    </location>
</feature>
<dbReference type="Proteomes" id="UP000623467">
    <property type="component" value="Unassembled WGS sequence"/>
</dbReference>
<reference evidence="2" key="1">
    <citation type="submission" date="2020-05" db="EMBL/GenBank/DDBJ databases">
        <title>Mycena genomes resolve the evolution of fungal bioluminescence.</title>
        <authorList>
            <person name="Tsai I.J."/>
        </authorList>
    </citation>
    <scope>NUCLEOTIDE SEQUENCE</scope>
    <source>
        <strain evidence="2">160909Yilan</strain>
    </source>
</reference>
<feature type="compositionally biased region" description="Basic and acidic residues" evidence="1">
    <location>
        <begin position="417"/>
        <end position="427"/>
    </location>
</feature>
<dbReference type="GO" id="GO:0000981">
    <property type="term" value="F:DNA-binding transcription factor activity, RNA polymerase II-specific"/>
    <property type="evidence" value="ECO:0007669"/>
    <property type="project" value="InterPro"/>
</dbReference>
<dbReference type="CDD" id="cd00067">
    <property type="entry name" value="GAL4"/>
    <property type="match status" value="1"/>
</dbReference>
<gene>
    <name evidence="2" type="ORF">MSAN_00080300</name>
</gene>
<feature type="region of interest" description="Disordered" evidence="1">
    <location>
        <begin position="396"/>
        <end position="509"/>
    </location>
</feature>
<dbReference type="OrthoDB" id="39175at2759"/>
<dbReference type="SUPFAM" id="SSF57701">
    <property type="entry name" value="Zn2/Cys6 DNA-binding domain"/>
    <property type="match status" value="1"/>
</dbReference>
<name>A0A8H6ZCR0_9AGAR</name>
<accession>A0A8H6ZCR0</accession>
<feature type="region of interest" description="Disordered" evidence="1">
    <location>
        <begin position="102"/>
        <end position="139"/>
    </location>
</feature>
<dbReference type="EMBL" id="JACAZH010000001">
    <property type="protein sequence ID" value="KAF7376635.1"/>
    <property type="molecule type" value="Genomic_DNA"/>
</dbReference>
<protein>
    <recommendedName>
        <fullName evidence="4">Zn(2)-C6 fungal-type domain-containing protein</fullName>
    </recommendedName>
</protein>
<dbReference type="GO" id="GO:0008270">
    <property type="term" value="F:zinc ion binding"/>
    <property type="evidence" value="ECO:0007669"/>
    <property type="project" value="InterPro"/>
</dbReference>
<proteinExistence type="predicted"/>
<evidence type="ECO:0000313" key="3">
    <source>
        <dbReference type="Proteomes" id="UP000623467"/>
    </source>
</evidence>
<feature type="region of interest" description="Disordered" evidence="1">
    <location>
        <begin position="182"/>
        <end position="230"/>
    </location>
</feature>
<organism evidence="2 3">
    <name type="scientific">Mycena sanguinolenta</name>
    <dbReference type="NCBI Taxonomy" id="230812"/>
    <lineage>
        <taxon>Eukaryota</taxon>
        <taxon>Fungi</taxon>
        <taxon>Dikarya</taxon>
        <taxon>Basidiomycota</taxon>
        <taxon>Agaricomycotina</taxon>
        <taxon>Agaricomycetes</taxon>
        <taxon>Agaricomycetidae</taxon>
        <taxon>Agaricales</taxon>
        <taxon>Marasmiineae</taxon>
        <taxon>Mycenaceae</taxon>
        <taxon>Mycena</taxon>
    </lineage>
</organism>
<evidence type="ECO:0000256" key="1">
    <source>
        <dbReference type="SAM" id="MobiDB-lite"/>
    </source>
</evidence>
<feature type="compositionally biased region" description="Low complexity" evidence="1">
    <location>
        <begin position="544"/>
        <end position="584"/>
    </location>
</feature>
<keyword evidence="3" id="KW-1185">Reference proteome</keyword>
<feature type="region of interest" description="Disordered" evidence="1">
    <location>
        <begin position="542"/>
        <end position="584"/>
    </location>
</feature>
<sequence>MEDILRAQDELFYATFPDARRRPSQAEIEAKHAWMYAPPAPPARLALPRTGPLLARRALRAAAGHGRRLRGPDQVLRVPRSQRPQQLGLLWPAPRPVLVPCPPSAAPAHHGLSLPRRPPVRLQRDPRDARPSSAGYPIDAMQQQAYSPGADDQYASPQDPAFPGAPYAAAPAAFAPALALAPPAPSTSATSTPTAATPTPTATTTPAAPMKRKERKARPPPVPKRYDGYYPASPLRSEYVSVVSVALPLPLLSPSACTRPRSRRSGRIPIPITASPSEDADADVVVKQEDMDDDIGEDGPSPAKRPRHSTSFSSASASPHSHSRSPSVSISPTTSVPSSASSSLSSASYGSSSSGKGKAKDTKAGAGGPGAKNSKDAPKKPPLACLFCRGRKIACGPPSAKEGGKEGGPFQCQRRAIKCEYPTESRRGMRKKKVVPAEGAEGVQDGSANAAASTSGPSSSTASISSATLSSGSASASLSGAGGPDAPFLGSPSSMGDGPSFSSLDAPFSTLGDGSSGTFLIDTDPSIGGVAIAEAPMLSSFGDAPPMASLPAPAPSSSSFNFGPSLSLPTSLSPSSSVSPTSALVHSLSATSLSGALSVPMMPVESPPPTLSPVSIISTRTRDPRLASSVRDAGGGAQA</sequence>
<evidence type="ECO:0000313" key="2">
    <source>
        <dbReference type="EMBL" id="KAF7376635.1"/>
    </source>
</evidence>
<comment type="caution">
    <text evidence="2">The sequence shown here is derived from an EMBL/GenBank/DDBJ whole genome shotgun (WGS) entry which is preliminary data.</text>
</comment>
<dbReference type="InterPro" id="IPR001138">
    <property type="entry name" value="Zn2Cys6_DnaBD"/>
</dbReference>
<dbReference type="AlphaFoldDB" id="A0A8H6ZCR0"/>